<evidence type="ECO:0000256" key="1">
    <source>
        <dbReference type="SAM" id="MobiDB-lite"/>
    </source>
</evidence>
<proteinExistence type="predicted"/>
<evidence type="ECO:0000313" key="3">
    <source>
        <dbReference type="Proteomes" id="UP000264310"/>
    </source>
</evidence>
<dbReference type="EMBL" id="QURL01000002">
    <property type="protein sequence ID" value="RFC65170.1"/>
    <property type="molecule type" value="Genomic_DNA"/>
</dbReference>
<keyword evidence="3" id="KW-1185">Reference proteome</keyword>
<sequence length="79" mass="8546">MPDHPFIAAESKPTDIRAKGAGDDRRQVPAGVAGSVPTGENARQGLLFRCRTPILDGRVIYEPGVWLPFFSSDLQANLP</sequence>
<accession>A0A371X7G1</accession>
<dbReference type="AlphaFoldDB" id="A0A371X7G1"/>
<organism evidence="2 3">
    <name type="scientific">Fulvimarina endophytica</name>
    <dbReference type="NCBI Taxonomy" id="2293836"/>
    <lineage>
        <taxon>Bacteria</taxon>
        <taxon>Pseudomonadati</taxon>
        <taxon>Pseudomonadota</taxon>
        <taxon>Alphaproteobacteria</taxon>
        <taxon>Hyphomicrobiales</taxon>
        <taxon>Aurantimonadaceae</taxon>
        <taxon>Fulvimarina</taxon>
    </lineage>
</organism>
<reference evidence="2 3" key="1">
    <citation type="submission" date="2018-08" db="EMBL/GenBank/DDBJ databases">
        <title>Fulvimarina sp. 85, whole genome shotgun sequence.</title>
        <authorList>
            <person name="Tuo L."/>
        </authorList>
    </citation>
    <scope>NUCLEOTIDE SEQUENCE [LARGE SCALE GENOMIC DNA]</scope>
    <source>
        <strain evidence="2 3">85</strain>
    </source>
</reference>
<feature type="region of interest" description="Disordered" evidence="1">
    <location>
        <begin position="1"/>
        <end position="37"/>
    </location>
</feature>
<name>A0A371X7G1_9HYPH</name>
<evidence type="ECO:0000313" key="2">
    <source>
        <dbReference type="EMBL" id="RFC65170.1"/>
    </source>
</evidence>
<protein>
    <submittedName>
        <fullName evidence="2">Uncharacterized protein</fullName>
    </submittedName>
</protein>
<gene>
    <name evidence="2" type="ORF">DYI37_04795</name>
</gene>
<feature type="compositionally biased region" description="Basic and acidic residues" evidence="1">
    <location>
        <begin position="12"/>
        <end position="27"/>
    </location>
</feature>
<dbReference type="Proteomes" id="UP000264310">
    <property type="component" value="Unassembled WGS sequence"/>
</dbReference>
<comment type="caution">
    <text evidence="2">The sequence shown here is derived from an EMBL/GenBank/DDBJ whole genome shotgun (WGS) entry which is preliminary data.</text>
</comment>